<dbReference type="OrthoDB" id="785701at2759"/>
<dbReference type="SUPFAM" id="SSF52058">
    <property type="entry name" value="L domain-like"/>
    <property type="match status" value="1"/>
</dbReference>
<comment type="caution">
    <text evidence="3">The sequence shown here is derived from an EMBL/GenBank/DDBJ whole genome shotgun (WGS) entry which is preliminary data.</text>
</comment>
<dbReference type="SMART" id="SM00369">
    <property type="entry name" value="LRR_TYP"/>
    <property type="match status" value="3"/>
</dbReference>
<dbReference type="PANTHER" id="PTHR48004">
    <property type="entry name" value="OS01G0149700 PROTEIN"/>
    <property type="match status" value="1"/>
</dbReference>
<accession>A0A1E5V457</accession>
<dbReference type="AlphaFoldDB" id="A0A1E5V457"/>
<name>A0A1E5V457_9POAL</name>
<dbReference type="Gene3D" id="3.80.10.10">
    <property type="entry name" value="Ribonuclease Inhibitor"/>
    <property type="match status" value="1"/>
</dbReference>
<evidence type="ECO:0000313" key="4">
    <source>
        <dbReference type="Proteomes" id="UP000095767"/>
    </source>
</evidence>
<protein>
    <submittedName>
        <fullName evidence="3">Phytosulfokine receptor 1</fullName>
    </submittedName>
</protein>
<dbReference type="InterPro" id="IPR032675">
    <property type="entry name" value="LRR_dom_sf"/>
</dbReference>
<evidence type="ECO:0000256" key="1">
    <source>
        <dbReference type="ARBA" id="ARBA00022614"/>
    </source>
</evidence>
<dbReference type="STRING" id="888268.A0A1E5V457"/>
<reference evidence="3 4" key="1">
    <citation type="submission" date="2016-09" db="EMBL/GenBank/DDBJ databases">
        <title>The draft genome of Dichanthelium oligosanthes: A C3 panicoid grass species.</title>
        <authorList>
            <person name="Studer A.J."/>
            <person name="Schnable J.C."/>
            <person name="Brutnell T.P."/>
        </authorList>
    </citation>
    <scope>NUCLEOTIDE SEQUENCE [LARGE SCALE GENOMIC DNA]</scope>
    <source>
        <strain evidence="4">cv. Kellogg 1175</strain>
        <tissue evidence="3">Leaf</tissue>
    </source>
</reference>
<dbReference type="Pfam" id="PF00560">
    <property type="entry name" value="LRR_1"/>
    <property type="match status" value="4"/>
</dbReference>
<dbReference type="Proteomes" id="UP000095767">
    <property type="component" value="Unassembled WGS sequence"/>
</dbReference>
<gene>
    <name evidence="3" type="ORF">BAE44_0019039</name>
</gene>
<dbReference type="Pfam" id="PF13855">
    <property type="entry name" value="LRR_8"/>
    <property type="match status" value="1"/>
</dbReference>
<keyword evidence="3" id="KW-0675">Receptor</keyword>
<sequence>MANNSLHGTLGLNFSLLRRLRALHLDWNHLSGHLPASLSRCRELRVVNLRRNNLSGPVPSAFRRLQALSFFDIGNNSITSIAQAFRTLQECRALTVLILTINFQGVEMPAVGQIPPWLGGFDSLYRIDLSNNVLTGEIPLSLTRLKSLDGNARCVQVSMSLYGVRLHNWHIDRGQLWYNHYIPPTLDLSRNGLTGAIRPELGDLRALSILNLSWNALSGTIPATLASLSALQTLDLS</sequence>
<keyword evidence="4" id="KW-1185">Reference proteome</keyword>
<dbReference type="InterPro" id="IPR001611">
    <property type="entry name" value="Leu-rich_rpt"/>
</dbReference>
<dbReference type="InterPro" id="IPR052941">
    <property type="entry name" value="StomDev_PlantInt_Reg"/>
</dbReference>
<dbReference type="EMBL" id="LWDX02052087">
    <property type="protein sequence ID" value="OEL19942.1"/>
    <property type="molecule type" value="Genomic_DNA"/>
</dbReference>
<dbReference type="PANTHER" id="PTHR48004:SF59">
    <property type="entry name" value="LEUCINE-RICH REPEAT-CONTAINING N-TERMINAL PLANT-TYPE DOMAIN-CONTAINING PROTEIN"/>
    <property type="match status" value="1"/>
</dbReference>
<keyword evidence="1" id="KW-0433">Leucine-rich repeat</keyword>
<evidence type="ECO:0000313" key="3">
    <source>
        <dbReference type="EMBL" id="OEL19942.1"/>
    </source>
</evidence>
<proteinExistence type="predicted"/>
<dbReference type="InterPro" id="IPR003591">
    <property type="entry name" value="Leu-rich_rpt_typical-subtyp"/>
</dbReference>
<evidence type="ECO:0000256" key="2">
    <source>
        <dbReference type="ARBA" id="ARBA00022737"/>
    </source>
</evidence>
<keyword evidence="2" id="KW-0677">Repeat</keyword>
<organism evidence="3 4">
    <name type="scientific">Dichanthelium oligosanthes</name>
    <dbReference type="NCBI Taxonomy" id="888268"/>
    <lineage>
        <taxon>Eukaryota</taxon>
        <taxon>Viridiplantae</taxon>
        <taxon>Streptophyta</taxon>
        <taxon>Embryophyta</taxon>
        <taxon>Tracheophyta</taxon>
        <taxon>Spermatophyta</taxon>
        <taxon>Magnoliopsida</taxon>
        <taxon>Liliopsida</taxon>
        <taxon>Poales</taxon>
        <taxon>Poaceae</taxon>
        <taxon>PACMAD clade</taxon>
        <taxon>Panicoideae</taxon>
        <taxon>Panicodae</taxon>
        <taxon>Paniceae</taxon>
        <taxon>Dichantheliinae</taxon>
        <taxon>Dichanthelium</taxon>
    </lineage>
</organism>